<keyword evidence="3" id="KW-1185">Reference proteome</keyword>
<evidence type="ECO:0000313" key="2">
    <source>
        <dbReference type="EMBL" id="CAJ0929509.1"/>
    </source>
</evidence>
<reference evidence="2" key="1">
    <citation type="submission" date="2023-07" db="EMBL/GenBank/DDBJ databases">
        <authorList>
            <person name="Stuckert A."/>
        </authorList>
    </citation>
    <scope>NUCLEOTIDE SEQUENCE</scope>
</reference>
<gene>
    <name evidence="2" type="ORF">RIMI_LOCUS3845641</name>
</gene>
<proteinExistence type="predicted"/>
<dbReference type="EMBL" id="CAUEEQ010005924">
    <property type="protein sequence ID" value="CAJ0929509.1"/>
    <property type="molecule type" value="Genomic_DNA"/>
</dbReference>
<accession>A0ABN9L260</accession>
<evidence type="ECO:0000313" key="3">
    <source>
        <dbReference type="Proteomes" id="UP001176940"/>
    </source>
</evidence>
<protein>
    <submittedName>
        <fullName evidence="2">Uncharacterized protein</fullName>
    </submittedName>
</protein>
<comment type="caution">
    <text evidence="2">The sequence shown here is derived from an EMBL/GenBank/DDBJ whole genome shotgun (WGS) entry which is preliminary data.</text>
</comment>
<sequence>MNGTSAGSVHGLPLVPPEHFQTPEGSDDETSQSSMSPCVEEQTRPPVDLLALASSIMTQHETTQLTGFPSFVAERLYRLDITQRTYAERIILEVLDAAAAGKLTETTTLTSSDQQPSDQFYWGHQQEPMHSTSTNNAAATITETLIVEKLLSRQKLLEKTSVRLLEAVTQLSQQIKLQGRTQQHLLAHRRGKF</sequence>
<feature type="region of interest" description="Disordered" evidence="1">
    <location>
        <begin position="1"/>
        <end position="43"/>
    </location>
</feature>
<name>A0ABN9L260_9NEOB</name>
<evidence type="ECO:0000256" key="1">
    <source>
        <dbReference type="SAM" id="MobiDB-lite"/>
    </source>
</evidence>
<organism evidence="2 3">
    <name type="scientific">Ranitomeya imitator</name>
    <name type="common">mimic poison frog</name>
    <dbReference type="NCBI Taxonomy" id="111125"/>
    <lineage>
        <taxon>Eukaryota</taxon>
        <taxon>Metazoa</taxon>
        <taxon>Chordata</taxon>
        <taxon>Craniata</taxon>
        <taxon>Vertebrata</taxon>
        <taxon>Euteleostomi</taxon>
        <taxon>Amphibia</taxon>
        <taxon>Batrachia</taxon>
        <taxon>Anura</taxon>
        <taxon>Neobatrachia</taxon>
        <taxon>Hyloidea</taxon>
        <taxon>Dendrobatidae</taxon>
        <taxon>Dendrobatinae</taxon>
        <taxon>Ranitomeya</taxon>
    </lineage>
</organism>
<dbReference type="Proteomes" id="UP001176940">
    <property type="component" value="Unassembled WGS sequence"/>
</dbReference>